<feature type="repeat" description="HEAT" evidence="4">
    <location>
        <begin position="97"/>
        <end position="135"/>
    </location>
</feature>
<dbReference type="Pfam" id="PF02985">
    <property type="entry name" value="HEAT"/>
    <property type="match status" value="4"/>
</dbReference>
<dbReference type="InterPro" id="IPR034085">
    <property type="entry name" value="TOG"/>
</dbReference>
<dbReference type="SUPFAM" id="SSF48371">
    <property type="entry name" value="ARM repeat"/>
    <property type="match status" value="1"/>
</dbReference>
<evidence type="ECO:0000256" key="3">
    <source>
        <dbReference type="ARBA" id="ARBA00082658"/>
    </source>
</evidence>
<dbReference type="PROSITE" id="PS50077">
    <property type="entry name" value="HEAT_REPEAT"/>
    <property type="match status" value="9"/>
</dbReference>
<dbReference type="FunFam" id="1.25.10.10:FF:000011">
    <property type="entry name" value="Serine/threonine-protein phosphatase 2A regulatory subunit A alpha isoform"/>
    <property type="match status" value="1"/>
</dbReference>
<accession>A0A1I7XUN7</accession>
<dbReference type="PANTHER" id="PTHR10648">
    <property type="entry name" value="SERINE/THREONINE-PROTEIN PHOSPHATASE PP2A 65 KDA REGULATORY SUBUNIT"/>
    <property type="match status" value="1"/>
</dbReference>
<keyword evidence="6" id="KW-1185">Reference proteome</keyword>
<name>A0A1I7XUN7_HETBA</name>
<dbReference type="InterPro" id="IPR051023">
    <property type="entry name" value="PP2A_Regulatory_Subunit_A"/>
</dbReference>
<feature type="repeat" description="HEAT" evidence="4">
    <location>
        <begin position="288"/>
        <end position="324"/>
    </location>
</feature>
<evidence type="ECO:0000313" key="6">
    <source>
        <dbReference type="Proteomes" id="UP000095283"/>
    </source>
</evidence>
<evidence type="ECO:0000313" key="7">
    <source>
        <dbReference type="WBParaSite" id="Hba_21469"/>
    </source>
</evidence>
<dbReference type="GO" id="GO:0005634">
    <property type="term" value="C:nucleus"/>
    <property type="evidence" value="ECO:0007669"/>
    <property type="project" value="TreeGrafter"/>
</dbReference>
<proteinExistence type="inferred from homology"/>
<dbReference type="InterPro" id="IPR016024">
    <property type="entry name" value="ARM-type_fold"/>
</dbReference>
<feature type="repeat" description="HEAT" evidence="4">
    <location>
        <begin position="508"/>
        <end position="546"/>
    </location>
</feature>
<evidence type="ECO:0000256" key="2">
    <source>
        <dbReference type="ARBA" id="ARBA00038332"/>
    </source>
</evidence>
<dbReference type="InterPro" id="IPR021133">
    <property type="entry name" value="HEAT_type_2"/>
</dbReference>
<dbReference type="PANTHER" id="PTHR10648:SF4">
    <property type="entry name" value="PROTEIN PHOSPHATASE 2 (FORMERLY 2A), REGULATORY SUBUNIT A, BETA ISOFORM-RELATED"/>
    <property type="match status" value="1"/>
</dbReference>
<evidence type="ECO:0000259" key="5">
    <source>
        <dbReference type="SMART" id="SM01349"/>
    </source>
</evidence>
<dbReference type="GO" id="GO:0005829">
    <property type="term" value="C:cytosol"/>
    <property type="evidence" value="ECO:0007669"/>
    <property type="project" value="TreeGrafter"/>
</dbReference>
<feature type="repeat" description="HEAT" evidence="4">
    <location>
        <begin position="249"/>
        <end position="287"/>
    </location>
</feature>
<protein>
    <recommendedName>
        <fullName evidence="3">Protein phosphatase PP2A regulatory subunit A</fullName>
    </recommendedName>
</protein>
<dbReference type="Proteomes" id="UP000095283">
    <property type="component" value="Unplaced"/>
</dbReference>
<dbReference type="InterPro" id="IPR054573">
    <property type="entry name" value="PP2A/SF3B1-like_HEAT"/>
</dbReference>
<feature type="repeat" description="HEAT" evidence="4">
    <location>
        <begin position="20"/>
        <end position="58"/>
    </location>
</feature>
<feature type="repeat" description="HEAT" evidence="4">
    <location>
        <begin position="391"/>
        <end position="429"/>
    </location>
</feature>
<dbReference type="GO" id="GO:0000159">
    <property type="term" value="C:protein phosphatase type 2A complex"/>
    <property type="evidence" value="ECO:0007669"/>
    <property type="project" value="TreeGrafter"/>
</dbReference>
<dbReference type="GO" id="GO:0019888">
    <property type="term" value="F:protein phosphatase regulator activity"/>
    <property type="evidence" value="ECO:0007669"/>
    <property type="project" value="TreeGrafter"/>
</dbReference>
<keyword evidence="1" id="KW-0677">Repeat</keyword>
<dbReference type="AlphaFoldDB" id="A0A1I7XUN7"/>
<feature type="repeat" description="HEAT" evidence="4">
    <location>
        <begin position="430"/>
        <end position="468"/>
    </location>
</feature>
<reference evidence="7" key="1">
    <citation type="submission" date="2016-11" db="UniProtKB">
        <authorList>
            <consortium name="WormBaseParasite"/>
        </authorList>
    </citation>
    <scope>IDENTIFICATION</scope>
</reference>
<organism evidence="6 7">
    <name type="scientific">Heterorhabditis bacteriophora</name>
    <name type="common">Entomopathogenic nematode worm</name>
    <dbReference type="NCBI Taxonomy" id="37862"/>
    <lineage>
        <taxon>Eukaryota</taxon>
        <taxon>Metazoa</taxon>
        <taxon>Ecdysozoa</taxon>
        <taxon>Nematoda</taxon>
        <taxon>Chromadorea</taxon>
        <taxon>Rhabditida</taxon>
        <taxon>Rhabditina</taxon>
        <taxon>Rhabditomorpha</taxon>
        <taxon>Strongyloidea</taxon>
        <taxon>Heterorhabditidae</taxon>
        <taxon>Heterorhabditis</taxon>
    </lineage>
</organism>
<sequence>MTAVASHTAVHDEGDDSLYPIAVLIDELRNEDVQLRLNSIRKLSTIALALGVERTRNELIQFLTDTIYDEDEVLLVLAEQLGNFTPLVGGPDWVHCLLPPLENLATVEETVVRDKAVESLRKIADKHSTAALEEHFIPMLKRLATGDWFTSRTSACGLFSVAYPRVSPAVKAELRNLFRSMCRDDTPMVRRAAAAKLGEFAKYFKVILFTVHISSNCRELLQDSVRLLAVEGCVAMAALLGEDARRELVRPVLTNLIDDKSWRVRYMVAEKLTDIQAAVGEDMAMTELVPAFTNLLKDPEGEVRGAAAQKIQQFCSNLKKTGREGAILNNILPVVKDLVTDPNQVRNTLFKHQIFRFLLITAILQHVKTELAGVIMGLAPLVGKDNTVNLLLPIYMQLLKDSTAEVRLNIISSLDKVNEVIGASQLSQSLLPAIVELAEDSKWRVRLAIVQFMPLLAAQLGQEFFDEKLLPLCLNWLTDHVYAIREAATGILKELTQKFGGEWASKNLVPKAQQLAKDSNYLHRMTCLFCLNTLSEALGSDQTLKEILPIIKELCDDNVPNVRFNVAKSLLRIGKVVSPTVLVSDIKPLVNKLQLDLDFDVRFFAEETRSGLNI</sequence>
<dbReference type="InterPro" id="IPR011989">
    <property type="entry name" value="ARM-like"/>
</dbReference>
<dbReference type="Pfam" id="PF22646">
    <property type="entry name" value="PPP2R1A-like_HEAT"/>
    <property type="match status" value="2"/>
</dbReference>
<evidence type="ECO:0000256" key="4">
    <source>
        <dbReference type="PROSITE-ProRule" id="PRU00103"/>
    </source>
</evidence>
<feature type="domain" description="TOG" evidence="5">
    <location>
        <begin position="377"/>
        <end position="599"/>
    </location>
</feature>
<dbReference type="GO" id="GO:0000226">
    <property type="term" value="P:microtubule cytoskeleton organization"/>
    <property type="evidence" value="ECO:0007669"/>
    <property type="project" value="UniProtKB-ARBA"/>
</dbReference>
<dbReference type="WBParaSite" id="Hba_21469">
    <property type="protein sequence ID" value="Hba_21469"/>
    <property type="gene ID" value="Hba_21469"/>
</dbReference>
<feature type="repeat" description="HEAT" evidence="4">
    <location>
        <begin position="469"/>
        <end position="507"/>
    </location>
</feature>
<dbReference type="InterPro" id="IPR000357">
    <property type="entry name" value="HEAT"/>
</dbReference>
<feature type="repeat" description="HEAT" evidence="4">
    <location>
        <begin position="547"/>
        <end position="585"/>
    </location>
</feature>
<dbReference type="Gene3D" id="1.25.10.10">
    <property type="entry name" value="Leucine-rich Repeat Variant"/>
    <property type="match status" value="1"/>
</dbReference>
<dbReference type="SMART" id="SM01349">
    <property type="entry name" value="TOG"/>
    <property type="match status" value="1"/>
</dbReference>
<evidence type="ECO:0000256" key="1">
    <source>
        <dbReference type="ARBA" id="ARBA00022737"/>
    </source>
</evidence>
<comment type="similarity">
    <text evidence="2">Belongs to the phosphatase 2A regulatory subunit A family.</text>
</comment>